<evidence type="ECO:0000256" key="10">
    <source>
        <dbReference type="ARBA" id="ARBA00030345"/>
    </source>
</evidence>
<evidence type="ECO:0000256" key="1">
    <source>
        <dbReference type="ARBA" id="ARBA00004651"/>
    </source>
</evidence>
<feature type="transmembrane region" description="Helical" evidence="12">
    <location>
        <begin position="6"/>
        <end position="21"/>
    </location>
</feature>
<evidence type="ECO:0000256" key="9">
    <source>
        <dbReference type="ARBA" id="ARBA00023136"/>
    </source>
</evidence>
<dbReference type="OrthoDB" id="5504276at2"/>
<dbReference type="NCBIfam" id="NF033739">
    <property type="entry name" value="intramemb_PrsW"/>
    <property type="match status" value="1"/>
</dbReference>
<dbReference type="GO" id="GO:0006508">
    <property type="term" value="P:proteolysis"/>
    <property type="evidence" value="ECO:0007669"/>
    <property type="project" value="UniProtKB-KW"/>
</dbReference>
<protein>
    <recommendedName>
        <fullName evidence="3 11">Protease PrsW</fullName>
        <ecNumber evidence="11">3.4.-.-</ecNumber>
    </recommendedName>
    <alternativeName>
        <fullName evidence="10 11">Protease responsible for activating sigma-W</fullName>
    </alternativeName>
</protein>
<keyword evidence="9 11" id="KW-0472">Membrane</keyword>
<feature type="transmembrane region" description="Helical" evidence="12">
    <location>
        <begin position="127"/>
        <end position="150"/>
    </location>
</feature>
<keyword evidence="7 11" id="KW-0378">Hydrolase</keyword>
<dbReference type="EMBL" id="CVRB01000004">
    <property type="protein sequence ID" value="CRK83946.1"/>
    <property type="molecule type" value="Genomic_DNA"/>
</dbReference>
<name>A0A0U1P124_9BACI</name>
<comment type="subcellular location">
    <subcellularLocation>
        <location evidence="1">Cell membrane</location>
        <topology evidence="1">Multi-pass membrane protein</topology>
    </subcellularLocation>
</comment>
<organism evidence="13 14">
    <name type="scientific">Neobacillus massiliamazoniensis</name>
    <dbReference type="NCBI Taxonomy" id="1499688"/>
    <lineage>
        <taxon>Bacteria</taxon>
        <taxon>Bacillati</taxon>
        <taxon>Bacillota</taxon>
        <taxon>Bacilli</taxon>
        <taxon>Bacillales</taxon>
        <taxon>Bacillaceae</taxon>
        <taxon>Neobacillus</taxon>
    </lineage>
</organism>
<dbReference type="PANTHER" id="PTHR36844">
    <property type="entry name" value="PROTEASE PRSW"/>
    <property type="match status" value="1"/>
</dbReference>
<gene>
    <name evidence="13" type="primary">prsW</name>
    <name evidence="13" type="ORF">BN000_03944</name>
</gene>
<dbReference type="Proteomes" id="UP000199087">
    <property type="component" value="Unassembled WGS sequence"/>
</dbReference>
<keyword evidence="4 11" id="KW-1003">Cell membrane</keyword>
<dbReference type="PIRSF" id="PIRSF016933">
    <property type="entry name" value="PrsW"/>
    <property type="match status" value="1"/>
</dbReference>
<sequence>MLGILTAGIAPGLALLSYFYLKDEYDSEPISVVLKTFLYGALLVFPIMFIQHVIETEHLVKSNFADAFLSSSLLEEFFKWFILFFIIYPYVDFDEPFDGIVYGVAVSLGFATIENIFYLIANGVGNAMVRALLPVSSHALFGVIMGFYMGKAKFTEGSKVKWVILSLLLPFLLHGSYDYILLSQEYWVYIIFPFMIFLWWFGLRQVKIARGLSANHLKKKYSVQKNLHS</sequence>
<dbReference type="EC" id="3.4.-.-" evidence="11"/>
<dbReference type="PANTHER" id="PTHR36844:SF1">
    <property type="entry name" value="PROTEASE PRSW"/>
    <property type="match status" value="1"/>
</dbReference>
<evidence type="ECO:0000256" key="3">
    <source>
        <dbReference type="ARBA" id="ARBA00018997"/>
    </source>
</evidence>
<dbReference type="RefSeq" id="WP_090637145.1">
    <property type="nucleotide sequence ID" value="NZ_CVRB01000004.1"/>
</dbReference>
<dbReference type="STRING" id="1499688.BN000_03944"/>
<feature type="transmembrane region" description="Helical" evidence="12">
    <location>
        <begin position="33"/>
        <end position="54"/>
    </location>
</feature>
<keyword evidence="5 11" id="KW-0645">Protease</keyword>
<dbReference type="GO" id="GO:0005886">
    <property type="term" value="C:plasma membrane"/>
    <property type="evidence" value="ECO:0007669"/>
    <property type="project" value="UniProtKB-SubCell"/>
</dbReference>
<dbReference type="InterPro" id="IPR023596">
    <property type="entry name" value="Peptidase_PrsW_arch/bac"/>
</dbReference>
<dbReference type="InterPro" id="IPR026898">
    <property type="entry name" value="PrsW"/>
</dbReference>
<keyword evidence="6 12" id="KW-0812">Transmembrane</keyword>
<evidence type="ECO:0000313" key="14">
    <source>
        <dbReference type="Proteomes" id="UP000199087"/>
    </source>
</evidence>
<accession>A0A0U1P124</accession>
<evidence type="ECO:0000256" key="12">
    <source>
        <dbReference type="SAM" id="Phobius"/>
    </source>
</evidence>
<evidence type="ECO:0000256" key="4">
    <source>
        <dbReference type="ARBA" id="ARBA00022475"/>
    </source>
</evidence>
<keyword evidence="14" id="KW-1185">Reference proteome</keyword>
<evidence type="ECO:0000256" key="2">
    <source>
        <dbReference type="ARBA" id="ARBA00009165"/>
    </source>
</evidence>
<reference evidence="14" key="1">
    <citation type="submission" date="2015-05" db="EMBL/GenBank/DDBJ databases">
        <authorList>
            <person name="Urmite Genomes"/>
        </authorList>
    </citation>
    <scope>NUCLEOTIDE SEQUENCE [LARGE SCALE GENOMIC DNA]</scope>
    <source>
        <strain evidence="14">LF1</strain>
    </source>
</reference>
<dbReference type="GO" id="GO:0008233">
    <property type="term" value="F:peptidase activity"/>
    <property type="evidence" value="ECO:0007669"/>
    <property type="project" value="UniProtKB-KW"/>
</dbReference>
<proteinExistence type="inferred from homology"/>
<keyword evidence="8 12" id="KW-1133">Transmembrane helix</keyword>
<feature type="transmembrane region" description="Helical" evidence="12">
    <location>
        <begin position="77"/>
        <end position="93"/>
    </location>
</feature>
<evidence type="ECO:0000256" key="5">
    <source>
        <dbReference type="ARBA" id="ARBA00022670"/>
    </source>
</evidence>
<evidence type="ECO:0000256" key="6">
    <source>
        <dbReference type="ARBA" id="ARBA00022692"/>
    </source>
</evidence>
<evidence type="ECO:0000313" key="13">
    <source>
        <dbReference type="EMBL" id="CRK83946.1"/>
    </source>
</evidence>
<comment type="similarity">
    <text evidence="2 11">Belongs to the protease PrsW family.</text>
</comment>
<comment type="function">
    <text evidence="11">Involved in the degradation of specific anti-sigma factors.</text>
</comment>
<dbReference type="AlphaFoldDB" id="A0A0U1P124"/>
<evidence type="ECO:0000256" key="11">
    <source>
        <dbReference type="PIRNR" id="PIRNR016933"/>
    </source>
</evidence>
<feature type="transmembrane region" description="Helical" evidence="12">
    <location>
        <begin position="100"/>
        <end position="121"/>
    </location>
</feature>
<evidence type="ECO:0000256" key="8">
    <source>
        <dbReference type="ARBA" id="ARBA00022989"/>
    </source>
</evidence>
<evidence type="ECO:0000256" key="7">
    <source>
        <dbReference type="ARBA" id="ARBA00022801"/>
    </source>
</evidence>
<dbReference type="Pfam" id="PF13367">
    <property type="entry name" value="PrsW-protease"/>
    <property type="match status" value="1"/>
</dbReference>
<feature type="transmembrane region" description="Helical" evidence="12">
    <location>
        <begin position="186"/>
        <end position="203"/>
    </location>
</feature>